<evidence type="ECO:0000313" key="9">
    <source>
        <dbReference type="Proteomes" id="UP000646827"/>
    </source>
</evidence>
<dbReference type="CDD" id="cd16273">
    <property type="entry name" value="SNM1A-1C-like_MBL-fold"/>
    <property type="match status" value="1"/>
</dbReference>
<dbReference type="Proteomes" id="UP000646827">
    <property type="component" value="Unassembled WGS sequence"/>
</dbReference>
<dbReference type="Pfam" id="PF07522">
    <property type="entry name" value="DRMBL"/>
    <property type="match status" value="1"/>
</dbReference>
<comment type="subcellular location">
    <subcellularLocation>
        <location evidence="1">Nucleus</location>
    </subcellularLocation>
</comment>
<feature type="compositionally biased region" description="Basic and acidic residues" evidence="6">
    <location>
        <begin position="91"/>
        <end position="109"/>
    </location>
</feature>
<comment type="caution">
    <text evidence="8">The sequence shown here is derived from an EMBL/GenBank/DDBJ whole genome shotgun (WGS) entry which is preliminary data.</text>
</comment>
<dbReference type="InterPro" id="IPR011084">
    <property type="entry name" value="DRMBL"/>
</dbReference>
<dbReference type="PANTHER" id="PTHR23240:SF6">
    <property type="entry name" value="DNA CROSS-LINK REPAIR 1A PROTEIN"/>
    <property type="match status" value="1"/>
</dbReference>
<name>A0A8H7RXL9_9FUNG</name>
<dbReference type="InterPro" id="IPR036866">
    <property type="entry name" value="RibonucZ/Hydroxyglut_hydro"/>
</dbReference>
<dbReference type="GO" id="GO:0005634">
    <property type="term" value="C:nucleus"/>
    <property type="evidence" value="ECO:0007669"/>
    <property type="project" value="UniProtKB-SubCell"/>
</dbReference>
<accession>A0A8H7RXL9</accession>
<evidence type="ECO:0000256" key="6">
    <source>
        <dbReference type="SAM" id="MobiDB-lite"/>
    </source>
</evidence>
<dbReference type="SUPFAM" id="SSF56281">
    <property type="entry name" value="Metallo-hydrolase/oxidoreductase"/>
    <property type="match status" value="2"/>
</dbReference>
<feature type="compositionally biased region" description="Polar residues" evidence="6">
    <location>
        <begin position="64"/>
        <end position="81"/>
    </location>
</feature>
<dbReference type="GO" id="GO:0006303">
    <property type="term" value="P:double-strand break repair via nonhomologous end joining"/>
    <property type="evidence" value="ECO:0007669"/>
    <property type="project" value="TreeGrafter"/>
</dbReference>
<dbReference type="AlphaFoldDB" id="A0A8H7RXL9"/>
<organism evidence="8 9">
    <name type="scientific">Circinella minor</name>
    <dbReference type="NCBI Taxonomy" id="1195481"/>
    <lineage>
        <taxon>Eukaryota</taxon>
        <taxon>Fungi</taxon>
        <taxon>Fungi incertae sedis</taxon>
        <taxon>Mucoromycota</taxon>
        <taxon>Mucoromycotina</taxon>
        <taxon>Mucoromycetes</taxon>
        <taxon>Mucorales</taxon>
        <taxon>Lichtheimiaceae</taxon>
        <taxon>Circinella</taxon>
    </lineage>
</organism>
<evidence type="ECO:0000256" key="4">
    <source>
        <dbReference type="ARBA" id="ARBA00023204"/>
    </source>
</evidence>
<dbReference type="GO" id="GO:0035312">
    <property type="term" value="F:5'-3' DNA exonuclease activity"/>
    <property type="evidence" value="ECO:0007669"/>
    <property type="project" value="TreeGrafter"/>
</dbReference>
<keyword evidence="4" id="KW-0234">DNA repair</keyword>
<gene>
    <name evidence="8" type="ORF">INT45_001861</name>
</gene>
<dbReference type="OrthoDB" id="262529at2759"/>
<proteinExistence type="inferred from homology"/>
<keyword evidence="3" id="KW-0227">DNA damage</keyword>
<protein>
    <recommendedName>
        <fullName evidence="7">DNA repair metallo-beta-lactamase domain-containing protein</fullName>
    </recommendedName>
</protein>
<reference evidence="8 9" key="1">
    <citation type="submission" date="2020-12" db="EMBL/GenBank/DDBJ databases">
        <title>Metabolic potential, ecology and presence of endohyphal bacteria is reflected in genomic diversity of Mucoromycotina.</title>
        <authorList>
            <person name="Muszewska A."/>
            <person name="Okrasinska A."/>
            <person name="Steczkiewicz K."/>
            <person name="Drgas O."/>
            <person name="Orlowska M."/>
            <person name="Perlinska-Lenart U."/>
            <person name="Aleksandrzak-Piekarczyk T."/>
            <person name="Szatraj K."/>
            <person name="Zielenkiewicz U."/>
            <person name="Pilsyk S."/>
            <person name="Malc E."/>
            <person name="Mieczkowski P."/>
            <person name="Kruszewska J.S."/>
            <person name="Biernat P."/>
            <person name="Pawlowska J."/>
        </authorList>
    </citation>
    <scope>NUCLEOTIDE SEQUENCE [LARGE SCALE GENOMIC DNA]</scope>
    <source>
        <strain evidence="8 9">CBS 142.35</strain>
    </source>
</reference>
<feature type="compositionally biased region" description="Basic and acidic residues" evidence="6">
    <location>
        <begin position="45"/>
        <end position="57"/>
    </location>
</feature>
<feature type="non-terminal residue" evidence="8">
    <location>
        <position position="1"/>
    </location>
</feature>
<evidence type="ECO:0000256" key="5">
    <source>
        <dbReference type="ARBA" id="ARBA00023242"/>
    </source>
</evidence>
<keyword evidence="9" id="KW-1185">Reference proteome</keyword>
<sequence>VNSPTYLEDQHQLGDSLNQCPICGILFGKEIDPNRHINSCLDDFERHDSPKEKKDSITPEPVTTLATKTQNKAESSSSTALQLLPNRPTRGRYESLNDKETPSNNDQKKASSPSKRAKRKCPFYKWIQGIPFVVDAFSYGKIEKCEGYFLSHYHSDHYHGLSSSWKHGTIYCSKITANFLRQELDINKKYIVALPMDQDYALNSFVNVCLIDANHCPGSVLFLFKVFRSDGSTVRHLHTGDFRANPRMCLHPLIRQPENDILDTLYLDTTYLNGQYSFPAQEDVIKAACDLAERCVSGEQGKNKSKWLYGWLGKIDRGNSDDKMSTDSVTKKTNSKVLIIVGTYSIGKEKLFYHLAKRLNTKVYATPTKRRFITAQENKQLDSLLTDDPFKAQIHLFPMGQIQEERLSLYLKSLSPHFTSAIAFRPTGWTFKKSSPAISSLATAPLEQITSPPVDRIVVLNPQKSSIDTIKVYGVPYSEHSSFRELASFIASLDVRRIIPTVNVGNEVSRQKMGAILQRWQNEKKKKGIQLVSYPAEEHW</sequence>
<dbReference type="EMBL" id="JAEPRB010000168">
    <property type="protein sequence ID" value="KAG2219689.1"/>
    <property type="molecule type" value="Genomic_DNA"/>
</dbReference>
<evidence type="ECO:0000259" key="7">
    <source>
        <dbReference type="Pfam" id="PF07522"/>
    </source>
</evidence>
<feature type="domain" description="DNA repair metallo-beta-lactamase" evidence="7">
    <location>
        <begin position="381"/>
        <end position="506"/>
    </location>
</feature>
<keyword evidence="5" id="KW-0539">Nucleus</keyword>
<evidence type="ECO:0000256" key="2">
    <source>
        <dbReference type="ARBA" id="ARBA00010304"/>
    </source>
</evidence>
<evidence type="ECO:0000256" key="1">
    <source>
        <dbReference type="ARBA" id="ARBA00004123"/>
    </source>
</evidence>
<comment type="similarity">
    <text evidence="2">Belongs to the DNA repair metallo-beta-lactamase (DRMBL) family.</text>
</comment>
<dbReference type="GO" id="GO:0003684">
    <property type="term" value="F:damaged DNA binding"/>
    <property type="evidence" value="ECO:0007669"/>
    <property type="project" value="TreeGrafter"/>
</dbReference>
<dbReference type="Gene3D" id="3.60.15.10">
    <property type="entry name" value="Ribonuclease Z/Hydroxyacylglutathione hydrolase-like"/>
    <property type="match status" value="1"/>
</dbReference>
<evidence type="ECO:0000256" key="3">
    <source>
        <dbReference type="ARBA" id="ARBA00022763"/>
    </source>
</evidence>
<dbReference type="FunFam" id="3.40.50.12650:FF:000001">
    <property type="entry name" value="DNA cross-link repair 1A"/>
    <property type="match status" value="1"/>
</dbReference>
<dbReference type="PANTHER" id="PTHR23240">
    <property type="entry name" value="DNA CROSS-LINK REPAIR PROTEIN PSO2/SNM1-RELATED"/>
    <property type="match status" value="1"/>
</dbReference>
<dbReference type="GO" id="GO:0036297">
    <property type="term" value="P:interstrand cross-link repair"/>
    <property type="evidence" value="ECO:0007669"/>
    <property type="project" value="TreeGrafter"/>
</dbReference>
<dbReference type="Gene3D" id="3.40.50.12650">
    <property type="match status" value="1"/>
</dbReference>
<evidence type="ECO:0000313" key="8">
    <source>
        <dbReference type="EMBL" id="KAG2219689.1"/>
    </source>
</evidence>
<feature type="region of interest" description="Disordered" evidence="6">
    <location>
        <begin position="45"/>
        <end position="116"/>
    </location>
</feature>